<dbReference type="PANTHER" id="PTHR46975">
    <property type="entry name" value="PROTEIN SWEETIE"/>
    <property type="match status" value="1"/>
</dbReference>
<evidence type="ECO:0000313" key="2">
    <source>
        <dbReference type="Proteomes" id="UP001412067"/>
    </source>
</evidence>
<dbReference type="Proteomes" id="UP001412067">
    <property type="component" value="Unassembled WGS sequence"/>
</dbReference>
<evidence type="ECO:0000313" key="1">
    <source>
        <dbReference type="EMBL" id="KAK8939539.1"/>
    </source>
</evidence>
<gene>
    <name evidence="1" type="ORF">KSP40_PGU013549</name>
</gene>
<dbReference type="EMBL" id="JBBWWR010000020">
    <property type="protein sequence ID" value="KAK8939539.1"/>
    <property type="molecule type" value="Genomic_DNA"/>
</dbReference>
<organism evidence="1 2">
    <name type="scientific">Platanthera guangdongensis</name>
    <dbReference type="NCBI Taxonomy" id="2320717"/>
    <lineage>
        <taxon>Eukaryota</taxon>
        <taxon>Viridiplantae</taxon>
        <taxon>Streptophyta</taxon>
        <taxon>Embryophyta</taxon>
        <taxon>Tracheophyta</taxon>
        <taxon>Spermatophyta</taxon>
        <taxon>Magnoliopsida</taxon>
        <taxon>Liliopsida</taxon>
        <taxon>Asparagales</taxon>
        <taxon>Orchidaceae</taxon>
        <taxon>Orchidoideae</taxon>
        <taxon>Orchideae</taxon>
        <taxon>Orchidinae</taxon>
        <taxon>Platanthera</taxon>
    </lineage>
</organism>
<proteinExistence type="predicted"/>
<dbReference type="InterPro" id="IPR044218">
    <property type="entry name" value="SWEETIE"/>
</dbReference>
<dbReference type="PANTHER" id="PTHR46975:SF2">
    <property type="entry name" value="PROTEIN SWEETIE"/>
    <property type="match status" value="1"/>
</dbReference>
<reference evidence="1 2" key="1">
    <citation type="journal article" date="2022" name="Nat. Plants">
        <title>Genomes of leafy and leafless Platanthera orchids illuminate the evolution of mycoheterotrophy.</title>
        <authorList>
            <person name="Li M.H."/>
            <person name="Liu K.W."/>
            <person name="Li Z."/>
            <person name="Lu H.C."/>
            <person name="Ye Q.L."/>
            <person name="Zhang D."/>
            <person name="Wang J.Y."/>
            <person name="Li Y.F."/>
            <person name="Zhong Z.M."/>
            <person name="Liu X."/>
            <person name="Yu X."/>
            <person name="Liu D.K."/>
            <person name="Tu X.D."/>
            <person name="Liu B."/>
            <person name="Hao Y."/>
            <person name="Liao X.Y."/>
            <person name="Jiang Y.T."/>
            <person name="Sun W.H."/>
            <person name="Chen J."/>
            <person name="Chen Y.Q."/>
            <person name="Ai Y."/>
            <person name="Zhai J.W."/>
            <person name="Wu S.S."/>
            <person name="Zhou Z."/>
            <person name="Hsiao Y.Y."/>
            <person name="Wu W.L."/>
            <person name="Chen Y.Y."/>
            <person name="Lin Y.F."/>
            <person name="Hsu J.L."/>
            <person name="Li C.Y."/>
            <person name="Wang Z.W."/>
            <person name="Zhao X."/>
            <person name="Zhong W.Y."/>
            <person name="Ma X.K."/>
            <person name="Ma L."/>
            <person name="Huang J."/>
            <person name="Chen G.Z."/>
            <person name="Huang M.Z."/>
            <person name="Huang L."/>
            <person name="Peng D.H."/>
            <person name="Luo Y.B."/>
            <person name="Zou S.Q."/>
            <person name="Chen S.P."/>
            <person name="Lan S."/>
            <person name="Tsai W.C."/>
            <person name="Van de Peer Y."/>
            <person name="Liu Z.J."/>
        </authorList>
    </citation>
    <scope>NUCLEOTIDE SEQUENCE [LARGE SCALE GENOMIC DNA]</scope>
    <source>
        <strain evidence="1">Lor288</strain>
    </source>
</reference>
<comment type="caution">
    <text evidence="1">The sequence shown here is derived from an EMBL/GenBank/DDBJ whole genome shotgun (WGS) entry which is preliminary data.</text>
</comment>
<protein>
    <submittedName>
        <fullName evidence="1">Uncharacterized protein</fullName>
    </submittedName>
</protein>
<keyword evidence="2" id="KW-1185">Reference proteome</keyword>
<accession>A0ABR2LEU3</accession>
<sequence>MPSNQWRTEVVAYVKGALESGRRRPTVVDGLRVAAEEADGVRRAAGGSGVGGAGRGWRAVSRRAARSVAKHKKQLTARFLFCGEEETPKLLPRRRGARSLKCDGNEQEAHRAVRRAGSAPERGATCRASFVSTGVHAKDLRIGLTLSWVFFLQLIHLKYHLPYEEFQKYALLAIDMLQANSSTDTHVLACVLYILRVGAADQMMESNQRIFLVHLARKLDSKDLDPFVGVATLRILSYLLTALGEVRFAYISPVGPFPGSSPRGDDLCTGLLFFFSAVALHLLPNYSQ</sequence>
<name>A0ABR2LEU3_9ASPA</name>